<evidence type="ECO:0000259" key="2">
    <source>
        <dbReference type="Pfam" id="PF16207"/>
    </source>
</evidence>
<dbReference type="Pfam" id="PF16207">
    <property type="entry name" value="RAWUL"/>
    <property type="match status" value="1"/>
</dbReference>
<dbReference type="Gene3D" id="3.10.20.90">
    <property type="entry name" value="Phosphatidylinositol 3-kinase Catalytic Subunit, Chain A, domain 1"/>
    <property type="match status" value="1"/>
</dbReference>
<dbReference type="CDD" id="cd17082">
    <property type="entry name" value="RAWUL_PCGF2_like"/>
    <property type="match status" value="1"/>
</dbReference>
<feature type="compositionally biased region" description="Basic and acidic residues" evidence="1">
    <location>
        <begin position="307"/>
        <end position="339"/>
    </location>
</feature>
<evidence type="ECO:0000313" key="3">
    <source>
        <dbReference type="EMBL" id="PVD30499.1"/>
    </source>
</evidence>
<dbReference type="AlphaFoldDB" id="A0A2T7PAQ8"/>
<evidence type="ECO:0000313" key="4">
    <source>
        <dbReference type="Proteomes" id="UP000245119"/>
    </source>
</evidence>
<dbReference type="GO" id="GO:0035102">
    <property type="term" value="C:PRC1 complex"/>
    <property type="evidence" value="ECO:0007669"/>
    <property type="project" value="TreeGrafter"/>
</dbReference>
<organism evidence="3 4">
    <name type="scientific">Pomacea canaliculata</name>
    <name type="common">Golden apple snail</name>
    <dbReference type="NCBI Taxonomy" id="400727"/>
    <lineage>
        <taxon>Eukaryota</taxon>
        <taxon>Metazoa</taxon>
        <taxon>Spiralia</taxon>
        <taxon>Lophotrochozoa</taxon>
        <taxon>Mollusca</taxon>
        <taxon>Gastropoda</taxon>
        <taxon>Caenogastropoda</taxon>
        <taxon>Architaenioglossa</taxon>
        <taxon>Ampullarioidea</taxon>
        <taxon>Ampullariidae</taxon>
        <taxon>Pomacea</taxon>
    </lineage>
</organism>
<proteinExistence type="predicted"/>
<dbReference type="EMBL" id="PZQS01000005">
    <property type="protein sequence ID" value="PVD30499.1"/>
    <property type="molecule type" value="Genomic_DNA"/>
</dbReference>
<dbReference type="PANTHER" id="PTHR10825:SF72">
    <property type="entry name" value="UBIQUITIN-LIKE DOMAIN-CONTAINING PROTEIN"/>
    <property type="match status" value="1"/>
</dbReference>
<protein>
    <recommendedName>
        <fullName evidence="2">RAWUL domain-containing protein</fullName>
    </recommendedName>
</protein>
<dbReference type="PANTHER" id="PTHR10825">
    <property type="entry name" value="RING FINGER DOMAIN-CONTAINING, POLYCOMB GROUP COMPONENT"/>
    <property type="match status" value="1"/>
</dbReference>
<dbReference type="Proteomes" id="UP000245119">
    <property type="component" value="Linkage Group LG5"/>
</dbReference>
<dbReference type="GO" id="GO:1990841">
    <property type="term" value="F:promoter-specific chromatin binding"/>
    <property type="evidence" value="ECO:0007669"/>
    <property type="project" value="TreeGrafter"/>
</dbReference>
<dbReference type="GO" id="GO:0000122">
    <property type="term" value="P:negative regulation of transcription by RNA polymerase II"/>
    <property type="evidence" value="ECO:0007669"/>
    <property type="project" value="TreeGrafter"/>
</dbReference>
<sequence length="420" mass="47775">MCVTDGDSYLDVSESERSKQKSKNATLHLENSTVRLQSSALLPLNNNLRGPSPQLHDYVLESKVCKKCIVKYLETSKQCPVCDVLVHKTRPHLHIRSDKTLQDLVYKLVPGLYKNEMKRRRDFYSKHPEVAPKKVGEERGDEMAERIIYTEDEHFSLALHFSKRGVRDERSVRSLTLPEVVAVSKEPPKNVRYLRCPAGVTIGILKKFVRLKYELPNRYEIDIFHTDEALHEDYTLMDIAYIYTWRRKDPLRLNYSVYESKAKRPRLAIEPLANTPGLKPVKIEAGATLVKEEDWPSSKQDGARPLVKPDLKPACGQDKKPASKPEADNKEIKASEKPVTKTQEQQSEGGPPLVLQEDKKRQSTSTDEPAVLPSKQEPRIANLTPPSYVALDAATPKPASYSGPQCWWIKPRYVSAQLVR</sequence>
<keyword evidence="4" id="KW-1185">Reference proteome</keyword>
<evidence type="ECO:0000256" key="1">
    <source>
        <dbReference type="SAM" id="MobiDB-lite"/>
    </source>
</evidence>
<name>A0A2T7PAQ8_POMCA</name>
<dbReference type="OrthoDB" id="1305878at2759"/>
<dbReference type="InterPro" id="IPR013083">
    <property type="entry name" value="Znf_RING/FYVE/PHD"/>
</dbReference>
<dbReference type="Gene3D" id="3.30.40.10">
    <property type="entry name" value="Zinc/RING finger domain, C3HC4 (zinc finger)"/>
    <property type="match status" value="1"/>
</dbReference>
<dbReference type="STRING" id="400727.A0A2T7PAQ8"/>
<feature type="domain" description="RAWUL" evidence="2">
    <location>
        <begin position="192"/>
        <end position="256"/>
    </location>
</feature>
<comment type="caution">
    <text evidence="3">The sequence shown here is derived from an EMBL/GenBank/DDBJ whole genome shotgun (WGS) entry which is preliminary data.</text>
</comment>
<feature type="region of interest" description="Disordered" evidence="1">
    <location>
        <begin position="292"/>
        <end position="383"/>
    </location>
</feature>
<gene>
    <name evidence="3" type="ORF">C0Q70_09766</name>
</gene>
<accession>A0A2T7PAQ8</accession>
<reference evidence="3 4" key="1">
    <citation type="submission" date="2018-04" db="EMBL/GenBank/DDBJ databases">
        <title>The genome of golden apple snail Pomacea canaliculata provides insight into stress tolerance and invasive adaptation.</title>
        <authorList>
            <person name="Liu C."/>
            <person name="Liu B."/>
            <person name="Ren Y."/>
            <person name="Zhang Y."/>
            <person name="Wang H."/>
            <person name="Li S."/>
            <person name="Jiang F."/>
            <person name="Yin L."/>
            <person name="Zhang G."/>
            <person name="Qian W."/>
            <person name="Fan W."/>
        </authorList>
    </citation>
    <scope>NUCLEOTIDE SEQUENCE [LARGE SCALE GENOMIC DNA]</scope>
    <source>
        <strain evidence="3">SZHN2017</strain>
        <tissue evidence="3">Muscle</tissue>
    </source>
</reference>
<dbReference type="InterPro" id="IPR032443">
    <property type="entry name" value="RAWUL"/>
</dbReference>